<keyword evidence="5 7" id="KW-0472">Membrane</keyword>
<feature type="signal peptide" evidence="9">
    <location>
        <begin position="1"/>
        <end position="21"/>
    </location>
</feature>
<keyword evidence="7" id="KW-0354">Hemolysis</keyword>
<dbReference type="Pfam" id="PF02321">
    <property type="entry name" value="OEP"/>
    <property type="match status" value="2"/>
</dbReference>
<reference evidence="10 13" key="2">
    <citation type="submission" date="2021-01" db="EMBL/GenBank/DDBJ databases">
        <title>Antibiotic resistance and phylogeny of Pseudomonas spp. isolated over three decades from chicken meat in the Norwegian food chain.</title>
        <authorList>
            <person name="Moen B."/>
        </authorList>
    </citation>
    <scope>NUCLEOTIDE SEQUENCE [LARGE SCALE GENOMIC DNA]</scope>
    <source>
        <strain evidence="10 13">MF6766</strain>
    </source>
</reference>
<protein>
    <recommendedName>
        <fullName evidence="7">Protein CyaE</fullName>
    </recommendedName>
</protein>
<feature type="compositionally biased region" description="Basic and acidic residues" evidence="8">
    <location>
        <begin position="109"/>
        <end position="124"/>
    </location>
</feature>
<comment type="caution">
    <text evidence="11">The sequence shown here is derived from an EMBL/GenBank/DDBJ whole genome shotgun (WGS) entry which is preliminary data.</text>
</comment>
<dbReference type="PIRSF" id="PIRSF001892">
    <property type="entry name" value="CyaE"/>
    <property type="match status" value="1"/>
</dbReference>
<evidence type="ECO:0000313" key="13">
    <source>
        <dbReference type="Proteomes" id="UP000620382"/>
    </source>
</evidence>
<evidence type="ECO:0000256" key="5">
    <source>
        <dbReference type="ARBA" id="ARBA00023136"/>
    </source>
</evidence>
<keyword evidence="2 7" id="KW-0813">Transport</keyword>
<evidence type="ECO:0000256" key="4">
    <source>
        <dbReference type="ARBA" id="ARBA00022692"/>
    </source>
</evidence>
<name>A0A5P1D9K2_9PSED</name>
<dbReference type="AlphaFoldDB" id="A0A5P1D9K2"/>
<evidence type="ECO:0000256" key="3">
    <source>
        <dbReference type="ARBA" id="ARBA00022452"/>
    </source>
</evidence>
<evidence type="ECO:0000313" key="10">
    <source>
        <dbReference type="EMBL" id="MBK3458495.1"/>
    </source>
</evidence>
<dbReference type="GO" id="GO:0015288">
    <property type="term" value="F:porin activity"/>
    <property type="evidence" value="ECO:0007669"/>
    <property type="project" value="TreeGrafter"/>
</dbReference>
<dbReference type="OrthoDB" id="5296315at2"/>
<dbReference type="GO" id="GO:1990281">
    <property type="term" value="C:efflux pump complex"/>
    <property type="evidence" value="ECO:0007669"/>
    <property type="project" value="TreeGrafter"/>
</dbReference>
<evidence type="ECO:0000313" key="12">
    <source>
        <dbReference type="Proteomes" id="UP000408764"/>
    </source>
</evidence>
<dbReference type="PANTHER" id="PTHR30026">
    <property type="entry name" value="OUTER MEMBRANE PROTEIN TOLC"/>
    <property type="match status" value="1"/>
</dbReference>
<dbReference type="PANTHER" id="PTHR30026:SF20">
    <property type="entry name" value="OUTER MEMBRANE PROTEIN TOLC"/>
    <property type="match status" value="1"/>
</dbReference>
<keyword evidence="3" id="KW-1134">Transmembrane beta strand</keyword>
<dbReference type="EMBL" id="VOIW01000002">
    <property type="protein sequence ID" value="MRJ37154.1"/>
    <property type="molecule type" value="Genomic_DNA"/>
</dbReference>
<dbReference type="Gene3D" id="1.20.1600.10">
    <property type="entry name" value="Outer membrane efflux proteins (OEP)"/>
    <property type="match status" value="1"/>
</dbReference>
<evidence type="ECO:0000256" key="7">
    <source>
        <dbReference type="PIRNR" id="PIRNR001892"/>
    </source>
</evidence>
<evidence type="ECO:0000313" key="11">
    <source>
        <dbReference type="EMBL" id="MRJ37154.1"/>
    </source>
</evidence>
<dbReference type="GO" id="GO:0015562">
    <property type="term" value="F:efflux transmembrane transporter activity"/>
    <property type="evidence" value="ECO:0007669"/>
    <property type="project" value="InterPro"/>
</dbReference>
<dbReference type="EMBL" id="JAENSR010000001">
    <property type="protein sequence ID" value="MBK3458495.1"/>
    <property type="molecule type" value="Genomic_DNA"/>
</dbReference>
<evidence type="ECO:0000256" key="2">
    <source>
        <dbReference type="ARBA" id="ARBA00022448"/>
    </source>
</evidence>
<dbReference type="InterPro" id="IPR051906">
    <property type="entry name" value="TolC-like"/>
</dbReference>
<proteinExistence type="inferred from homology"/>
<dbReference type="RefSeq" id="WP_153871018.1">
    <property type="nucleotide sequence ID" value="NZ_JAEKCT010000002.1"/>
</dbReference>
<dbReference type="GO" id="GO:0031640">
    <property type="term" value="P:killing of cells of another organism"/>
    <property type="evidence" value="ECO:0007669"/>
    <property type="project" value="UniProtKB-KW"/>
</dbReference>
<dbReference type="Proteomes" id="UP000620382">
    <property type="component" value="Unassembled WGS sequence"/>
</dbReference>
<comment type="function">
    <text evidence="7">CyaE is necessary for transport of calmodulin-sensitive adenylate cyclase-hemolysin (cyclolysin).</text>
</comment>
<dbReference type="InterPro" id="IPR003423">
    <property type="entry name" value="OMP_efflux"/>
</dbReference>
<dbReference type="GO" id="GO:0009279">
    <property type="term" value="C:cell outer membrane"/>
    <property type="evidence" value="ECO:0007669"/>
    <property type="project" value="UniProtKB-SubCell"/>
</dbReference>
<evidence type="ECO:0000256" key="8">
    <source>
        <dbReference type="SAM" id="MobiDB-lite"/>
    </source>
</evidence>
<sequence>MKRLSSVLTMALLCCSRSAWAFEPDVFDTARNVSRQAVYDDARGELPCSFGRLPERLPLAQVVERILCHDPQTRLSWANAKVQAAQVGLSQAAYLPRLDGRVSSSRGNGRVDYDEPALRSGEGHRRRDSASLELSWVLVDFGRRGAALRNARQLLVAANATQDAMLQRTFVEAAQAYYDALSAQRSLAASVQITELAARNLEAADAKYKAGAAALSDRLQAQTAFSQANLRQIRDRGALHNALGVIALRMGLSPQTTLQLAGDLTPLPDTQFLQAVDELLTQARQDHPAVLAAHARLRAAQAAVDERRAANFPSLALTADLTYARSQQSKIFNGDERERDRSIGLQLSIPIFEGFGRTYQIRQAQARVDAGRAELAEVEQEVALDLWASYQTLNVETQSLQRTSELVDQSRQSLEVVQGRYHSGVGSMIELLNALTAYSGAEQEHIQTLSRWQTSRLRLAASLGRLGFWAL</sequence>
<organism evidence="11 12">
    <name type="scientific">Pseudomonas haemolytica</name>
    <dbReference type="NCBI Taxonomy" id="2600065"/>
    <lineage>
        <taxon>Bacteria</taxon>
        <taxon>Pseudomonadati</taxon>
        <taxon>Pseudomonadota</taxon>
        <taxon>Gammaproteobacteria</taxon>
        <taxon>Pseudomonadales</taxon>
        <taxon>Pseudomonadaceae</taxon>
        <taxon>Pseudomonas</taxon>
    </lineage>
</organism>
<accession>A0A5P1D9K2</accession>
<dbReference type="InterPro" id="IPR028351">
    <property type="entry name" value="CyaE"/>
</dbReference>
<keyword evidence="9" id="KW-0732">Signal</keyword>
<keyword evidence="7" id="KW-0204">Cytolysis</keyword>
<dbReference type="SUPFAM" id="SSF56954">
    <property type="entry name" value="Outer membrane efflux proteins (OEP)"/>
    <property type="match status" value="1"/>
</dbReference>
<dbReference type="Proteomes" id="UP000408764">
    <property type="component" value="Unassembled WGS sequence"/>
</dbReference>
<comment type="similarity">
    <text evidence="1 7">Belongs to the outer membrane factor (OMF) (TC 1.B.17) family.</text>
</comment>
<evidence type="ECO:0000256" key="6">
    <source>
        <dbReference type="ARBA" id="ARBA00023237"/>
    </source>
</evidence>
<comment type="subcellular location">
    <subcellularLocation>
        <location evidence="7">Cell outer membrane</location>
        <topology evidence="7">Peripheral membrane protein</topology>
    </subcellularLocation>
</comment>
<feature type="region of interest" description="Disordered" evidence="8">
    <location>
        <begin position="101"/>
        <end position="124"/>
    </location>
</feature>
<gene>
    <name evidence="11" type="ORF">FRT59_09295</name>
    <name evidence="10" type="ORF">JJD71_05425</name>
</gene>
<keyword evidence="4" id="KW-0812">Transmembrane</keyword>
<keyword evidence="6 7" id="KW-0998">Cell outer membrane</keyword>
<keyword evidence="13" id="KW-1185">Reference proteome</keyword>
<feature type="chain" id="PRO_5024378991" description="Protein CyaE" evidence="9">
    <location>
        <begin position="22"/>
        <end position="471"/>
    </location>
</feature>
<evidence type="ECO:0000256" key="9">
    <source>
        <dbReference type="SAM" id="SignalP"/>
    </source>
</evidence>
<reference evidence="11 12" key="1">
    <citation type="submission" date="2019-08" db="EMBL/GenBank/DDBJ databases">
        <title>Pseudomonas haemolytica sp. nov. isolated from raw milk and skim milk concentrate.</title>
        <authorList>
            <person name="Hofmann K."/>
            <person name="Huptas C."/>
            <person name="Doll E."/>
            <person name="Scherer S."/>
            <person name="Wenning M."/>
        </authorList>
    </citation>
    <scope>NUCLEOTIDE SEQUENCE [LARGE SCALE GENOMIC DNA]</scope>
    <source>
        <strain evidence="11 12">DSM 108987</strain>
    </source>
</reference>
<evidence type="ECO:0000256" key="1">
    <source>
        <dbReference type="ARBA" id="ARBA00007613"/>
    </source>
</evidence>